<feature type="region of interest" description="Disordered" evidence="1">
    <location>
        <begin position="1"/>
        <end position="27"/>
    </location>
</feature>
<evidence type="ECO:0000256" key="1">
    <source>
        <dbReference type="SAM" id="MobiDB-lite"/>
    </source>
</evidence>
<comment type="caution">
    <text evidence="2">The sequence shown here is derived from an EMBL/GenBank/DDBJ whole genome shotgun (WGS) entry which is preliminary data.</text>
</comment>
<dbReference type="Proteomes" id="UP000609879">
    <property type="component" value="Unassembled WGS sequence"/>
</dbReference>
<reference evidence="2 3" key="1">
    <citation type="submission" date="2021-01" db="EMBL/GenBank/DDBJ databases">
        <title>Whole genome shotgun sequence of Actinoplanes deccanensis NBRC 13994.</title>
        <authorList>
            <person name="Komaki H."/>
            <person name="Tamura T."/>
        </authorList>
    </citation>
    <scope>NUCLEOTIDE SEQUENCE [LARGE SCALE GENOMIC DNA]</scope>
    <source>
        <strain evidence="2 3">NBRC 13994</strain>
    </source>
</reference>
<feature type="compositionally biased region" description="Polar residues" evidence="1">
    <location>
        <begin position="1"/>
        <end position="20"/>
    </location>
</feature>
<gene>
    <name evidence="2" type="ORF">Ade02nite_90490</name>
</gene>
<protein>
    <submittedName>
        <fullName evidence="2">Uncharacterized protein</fullName>
    </submittedName>
</protein>
<sequence length="64" mass="7007">MPVGATDSQVTRSGNESLNSPKHIGRTTCDIDVSNCRRHRVARAKVFRAEVAARPHSGTRHPTL</sequence>
<keyword evidence="3" id="KW-1185">Reference proteome</keyword>
<organism evidence="2 3">
    <name type="scientific">Paractinoplanes deccanensis</name>
    <dbReference type="NCBI Taxonomy" id="113561"/>
    <lineage>
        <taxon>Bacteria</taxon>
        <taxon>Bacillati</taxon>
        <taxon>Actinomycetota</taxon>
        <taxon>Actinomycetes</taxon>
        <taxon>Micromonosporales</taxon>
        <taxon>Micromonosporaceae</taxon>
        <taxon>Paractinoplanes</taxon>
    </lineage>
</organism>
<proteinExistence type="predicted"/>
<evidence type="ECO:0000313" key="3">
    <source>
        <dbReference type="Proteomes" id="UP000609879"/>
    </source>
</evidence>
<accession>A0ABQ3YK80</accession>
<name>A0ABQ3YK80_9ACTN</name>
<dbReference type="EMBL" id="BOMI01000191">
    <property type="protein sequence ID" value="GID80408.1"/>
    <property type="molecule type" value="Genomic_DNA"/>
</dbReference>
<evidence type="ECO:0000313" key="2">
    <source>
        <dbReference type="EMBL" id="GID80408.1"/>
    </source>
</evidence>